<feature type="region of interest" description="Disordered" evidence="6">
    <location>
        <begin position="205"/>
        <end position="227"/>
    </location>
</feature>
<dbReference type="Pfam" id="PF01412">
    <property type="entry name" value="ArfGap"/>
    <property type="match status" value="1"/>
</dbReference>
<dbReference type="PANTHER" id="PTHR46395:SF1">
    <property type="entry name" value="ADP-RIBOSYLATION FACTOR GTPASE-ACTIVATING PROTEIN 1"/>
    <property type="match status" value="1"/>
</dbReference>
<evidence type="ECO:0000256" key="6">
    <source>
        <dbReference type="SAM" id="MobiDB-lite"/>
    </source>
</evidence>
<dbReference type="PANTHER" id="PTHR46395">
    <property type="entry name" value="ADP-RIBOSYLATION FACTOR GTPASE-ACTIVATING PROTEIN 1"/>
    <property type="match status" value="1"/>
</dbReference>
<evidence type="ECO:0000256" key="3">
    <source>
        <dbReference type="ARBA" id="ARBA00022771"/>
    </source>
</evidence>
<reference evidence="8" key="1">
    <citation type="journal article" date="2023" name="G3 (Bethesda)">
        <title>A reference genome for the long-term kleptoplast-retaining sea slug Elysia crispata morphotype clarki.</title>
        <authorList>
            <person name="Eastman K.E."/>
            <person name="Pendleton A.L."/>
            <person name="Shaikh M.A."/>
            <person name="Suttiyut T."/>
            <person name="Ogas R."/>
            <person name="Tomko P."/>
            <person name="Gavelis G."/>
            <person name="Widhalm J.R."/>
            <person name="Wisecaver J.H."/>
        </authorList>
    </citation>
    <scope>NUCLEOTIDE SEQUENCE</scope>
    <source>
        <strain evidence="8">ECLA1</strain>
    </source>
</reference>
<dbReference type="GO" id="GO:0005096">
    <property type="term" value="F:GTPase activator activity"/>
    <property type="evidence" value="ECO:0007669"/>
    <property type="project" value="UniProtKB-KW"/>
</dbReference>
<keyword evidence="3 5" id="KW-0863">Zinc-finger</keyword>
<dbReference type="InterPro" id="IPR038508">
    <property type="entry name" value="ArfGAP_dom_sf"/>
</dbReference>
<dbReference type="CDD" id="cd08830">
    <property type="entry name" value="ArfGap_ArfGap1"/>
    <property type="match status" value="1"/>
</dbReference>
<dbReference type="InterPro" id="IPR037278">
    <property type="entry name" value="ARFGAP/RecO"/>
</dbReference>
<dbReference type="Proteomes" id="UP001283361">
    <property type="component" value="Unassembled WGS sequence"/>
</dbReference>
<dbReference type="PRINTS" id="PR00405">
    <property type="entry name" value="REVINTRACTNG"/>
</dbReference>
<evidence type="ECO:0000256" key="4">
    <source>
        <dbReference type="ARBA" id="ARBA00022833"/>
    </source>
</evidence>
<dbReference type="Gene3D" id="1.10.220.150">
    <property type="entry name" value="Arf GTPase activating protein"/>
    <property type="match status" value="1"/>
</dbReference>
<feature type="domain" description="Arf-GAP" evidence="7">
    <location>
        <begin position="7"/>
        <end position="124"/>
    </location>
</feature>
<organism evidence="8 9">
    <name type="scientific">Elysia crispata</name>
    <name type="common">lettuce slug</name>
    <dbReference type="NCBI Taxonomy" id="231223"/>
    <lineage>
        <taxon>Eukaryota</taxon>
        <taxon>Metazoa</taxon>
        <taxon>Spiralia</taxon>
        <taxon>Lophotrochozoa</taxon>
        <taxon>Mollusca</taxon>
        <taxon>Gastropoda</taxon>
        <taxon>Heterobranchia</taxon>
        <taxon>Euthyneura</taxon>
        <taxon>Panpulmonata</taxon>
        <taxon>Sacoglossa</taxon>
        <taxon>Placobranchoidea</taxon>
        <taxon>Plakobranchidae</taxon>
        <taxon>Elysia</taxon>
    </lineage>
</organism>
<evidence type="ECO:0000313" key="9">
    <source>
        <dbReference type="Proteomes" id="UP001283361"/>
    </source>
</evidence>
<dbReference type="PROSITE" id="PS50115">
    <property type="entry name" value="ARFGAP"/>
    <property type="match status" value="1"/>
</dbReference>
<proteinExistence type="predicted"/>
<evidence type="ECO:0000256" key="1">
    <source>
        <dbReference type="ARBA" id="ARBA00022468"/>
    </source>
</evidence>
<comment type="caution">
    <text evidence="8">The sequence shown here is derived from an EMBL/GenBank/DDBJ whole genome shotgun (WGS) entry which is preliminary data.</text>
</comment>
<dbReference type="InterPro" id="IPR001164">
    <property type="entry name" value="ArfGAP_dom"/>
</dbReference>
<keyword evidence="1" id="KW-0343">GTPase activation</keyword>
<sequence>MASPRTRRVLKDLKLKDGNNNCFECGVHNPQWVSVTYGIWICLECSGKHRSLGVHLSFVRSVSMDKWKDSELEKMKAGGNKMCKDFFESQSDYKQGMSLQEKYNTRAAALLRDKVVTIAEGKPWSIEKSPARNHVAFQPARLATSASTSRLGPSSSSSNSSFHGSSSTGDLGRGDSYGSGYQSSDFLSNDNVKRQKEDFFNRVQQENAQRPDHLPPSQGGKYTGFGNTPMVQEKNNEFFDSTLSSLSSGWSTFALSATKFASVASEKAVQLGSITAQKTKELSSTVNESVLKPTAEKRPAPSATLTTLSFSWLGRPAPSATRTTFSFSWLG</sequence>
<evidence type="ECO:0000256" key="2">
    <source>
        <dbReference type="ARBA" id="ARBA00022723"/>
    </source>
</evidence>
<dbReference type="FunFam" id="1.10.220.150:FF:000014">
    <property type="entry name" value="ADP-ribosylation factor GTPase-activating protein"/>
    <property type="match status" value="1"/>
</dbReference>
<dbReference type="EMBL" id="JAWDGP010000502">
    <property type="protein sequence ID" value="KAK3800091.1"/>
    <property type="molecule type" value="Genomic_DNA"/>
</dbReference>
<dbReference type="GO" id="GO:0000139">
    <property type="term" value="C:Golgi membrane"/>
    <property type="evidence" value="ECO:0007669"/>
    <property type="project" value="TreeGrafter"/>
</dbReference>
<gene>
    <name evidence="8" type="ORF">RRG08_015058</name>
</gene>
<protein>
    <recommendedName>
        <fullName evidence="7">Arf-GAP domain-containing protein</fullName>
    </recommendedName>
</protein>
<dbReference type="GO" id="GO:0030100">
    <property type="term" value="P:regulation of endocytosis"/>
    <property type="evidence" value="ECO:0007669"/>
    <property type="project" value="TreeGrafter"/>
</dbReference>
<keyword evidence="4" id="KW-0862">Zinc</keyword>
<dbReference type="SMART" id="SM00105">
    <property type="entry name" value="ArfGap"/>
    <property type="match status" value="1"/>
</dbReference>
<feature type="region of interest" description="Disordered" evidence="6">
    <location>
        <begin position="144"/>
        <end position="175"/>
    </location>
</feature>
<accession>A0AAE1B6X4</accession>
<keyword evidence="9" id="KW-1185">Reference proteome</keyword>
<dbReference type="GO" id="GO:0032012">
    <property type="term" value="P:regulation of ARF protein signal transduction"/>
    <property type="evidence" value="ECO:0007669"/>
    <property type="project" value="TreeGrafter"/>
</dbReference>
<evidence type="ECO:0000313" key="8">
    <source>
        <dbReference type="EMBL" id="KAK3800091.1"/>
    </source>
</evidence>
<dbReference type="AlphaFoldDB" id="A0AAE1B6X4"/>
<evidence type="ECO:0000259" key="7">
    <source>
        <dbReference type="PROSITE" id="PS50115"/>
    </source>
</evidence>
<keyword evidence="2" id="KW-0479">Metal-binding</keyword>
<evidence type="ECO:0000256" key="5">
    <source>
        <dbReference type="PROSITE-ProRule" id="PRU00288"/>
    </source>
</evidence>
<dbReference type="SUPFAM" id="SSF57863">
    <property type="entry name" value="ArfGap/RecO-like zinc finger"/>
    <property type="match status" value="1"/>
</dbReference>
<name>A0AAE1B6X4_9GAST</name>
<dbReference type="GO" id="GO:0008270">
    <property type="term" value="F:zinc ion binding"/>
    <property type="evidence" value="ECO:0007669"/>
    <property type="project" value="UniProtKB-KW"/>
</dbReference>